<evidence type="ECO:0000313" key="2">
    <source>
        <dbReference type="Proteomes" id="UP000222788"/>
    </source>
</evidence>
<keyword evidence="2" id="KW-1185">Reference proteome</keyword>
<gene>
    <name evidence="1" type="ORF">CFIMG_004617RA</name>
</gene>
<name>A0A2C5WYP8_9PEZI</name>
<reference evidence="1 2" key="2">
    <citation type="journal article" date="2013" name="IMA Fungus">
        <title>IMA Genome-F 1: Ceratocystis fimbriata: Draft nuclear genome sequence for the plant pathogen, Ceratocystis fimbriata.</title>
        <authorList>
            <person name="Wilken P.M."/>
            <person name="Steenkamp E.T."/>
            <person name="Wingfield M.J."/>
            <person name="de Beer Z.W."/>
            <person name="Wingfield B.D."/>
        </authorList>
    </citation>
    <scope>NUCLEOTIDE SEQUENCE [LARGE SCALE GENOMIC DNA]</scope>
    <source>
        <strain evidence="1 2">CBS 114723</strain>
    </source>
</reference>
<dbReference type="Proteomes" id="UP000222788">
    <property type="component" value="Unassembled WGS sequence"/>
</dbReference>
<protein>
    <submittedName>
        <fullName evidence="1">Uncharacterized protein</fullName>
    </submittedName>
</protein>
<dbReference type="EMBL" id="APWK03000109">
    <property type="protein sequence ID" value="PHH50923.1"/>
    <property type="molecule type" value="Genomic_DNA"/>
</dbReference>
<accession>A0A2C5WYP8</accession>
<organism evidence="1 2">
    <name type="scientific">Ceratocystis fimbriata CBS 114723</name>
    <dbReference type="NCBI Taxonomy" id="1035309"/>
    <lineage>
        <taxon>Eukaryota</taxon>
        <taxon>Fungi</taxon>
        <taxon>Dikarya</taxon>
        <taxon>Ascomycota</taxon>
        <taxon>Pezizomycotina</taxon>
        <taxon>Sordariomycetes</taxon>
        <taxon>Hypocreomycetidae</taxon>
        <taxon>Microascales</taxon>
        <taxon>Ceratocystidaceae</taxon>
        <taxon>Ceratocystis</taxon>
    </lineage>
</organism>
<evidence type="ECO:0000313" key="1">
    <source>
        <dbReference type="EMBL" id="PHH50923.1"/>
    </source>
</evidence>
<sequence length="52" mass="5665">MSTLEPHFGGSDLLKRATQALMMSKRGLEVCMDHGRLSTANFEELALDSGPD</sequence>
<proteinExistence type="predicted"/>
<dbReference type="AlphaFoldDB" id="A0A2C5WYP8"/>
<comment type="caution">
    <text evidence="1">The sequence shown here is derived from an EMBL/GenBank/DDBJ whole genome shotgun (WGS) entry which is preliminary data.</text>
</comment>
<reference evidence="1 2" key="1">
    <citation type="journal article" date="2013" name="Fungal Biol.">
        <title>Analysis of microsatellite markers in the genome of the plant pathogen Ceratocystis fimbriata.</title>
        <authorList>
            <person name="Simpson M.C."/>
            <person name="Wilken P.M."/>
            <person name="Coetzee M.P."/>
            <person name="Wingfield M.J."/>
            <person name="Wingfield B.D."/>
        </authorList>
    </citation>
    <scope>NUCLEOTIDE SEQUENCE [LARGE SCALE GENOMIC DNA]</scope>
    <source>
        <strain evidence="1 2">CBS 114723</strain>
    </source>
</reference>